<feature type="region of interest" description="Disordered" evidence="1">
    <location>
        <begin position="1"/>
        <end position="56"/>
    </location>
</feature>
<feature type="region of interest" description="Disordered" evidence="1">
    <location>
        <begin position="160"/>
        <end position="231"/>
    </location>
</feature>
<evidence type="ECO:0000313" key="2">
    <source>
        <dbReference type="EMBL" id="CEM20268.1"/>
    </source>
</evidence>
<feature type="compositionally biased region" description="Pro residues" evidence="1">
    <location>
        <begin position="183"/>
        <end position="198"/>
    </location>
</feature>
<organism evidence="2">
    <name type="scientific">Chromera velia CCMP2878</name>
    <dbReference type="NCBI Taxonomy" id="1169474"/>
    <lineage>
        <taxon>Eukaryota</taxon>
        <taxon>Sar</taxon>
        <taxon>Alveolata</taxon>
        <taxon>Colpodellida</taxon>
        <taxon>Chromeraceae</taxon>
        <taxon>Chromera</taxon>
    </lineage>
</organism>
<accession>A0A0G4FY49</accession>
<sequence length="231" mass="23727">MVPPPLIPIVEKAPGQPPAGSRETAAAGCGSPSTLGKRNWESATAAAPSASAGGRPYLTFPHLTALRQGESVFSTPLCRQSPEQTLFEFGHDMQPRLGPDTDDGTEPTALSLAGLPPLGARTEAPIRQQTREGPPKGTLMDAFVGDRGFFMGSAVHQTAEPSVSLSPSLHQPPQPSRVTATPDPLPPPGSSLLFPPPVSSRSPQDSGGEDSGAMLGLSRQAAALEGNGGSL</sequence>
<dbReference type="AlphaFoldDB" id="A0A0G4FY49"/>
<name>A0A0G4FY49_9ALVE</name>
<feature type="compositionally biased region" description="Low complexity" evidence="1">
    <location>
        <begin position="42"/>
        <end position="52"/>
    </location>
</feature>
<feature type="region of interest" description="Disordered" evidence="1">
    <location>
        <begin position="91"/>
        <end position="142"/>
    </location>
</feature>
<gene>
    <name evidence="2" type="ORF">Cvel_19335</name>
</gene>
<reference evidence="2" key="1">
    <citation type="submission" date="2014-11" db="EMBL/GenBank/DDBJ databases">
        <authorList>
            <person name="Otto D Thomas"/>
            <person name="Naeem Raeece"/>
        </authorList>
    </citation>
    <scope>NUCLEOTIDE SEQUENCE</scope>
</reference>
<evidence type="ECO:0000256" key="1">
    <source>
        <dbReference type="SAM" id="MobiDB-lite"/>
    </source>
</evidence>
<dbReference type="PhylomeDB" id="A0A0G4FY49"/>
<dbReference type="VEuPathDB" id="CryptoDB:Cvel_19335"/>
<feature type="compositionally biased region" description="Low complexity" evidence="1">
    <location>
        <begin position="109"/>
        <end position="120"/>
    </location>
</feature>
<protein>
    <submittedName>
        <fullName evidence="2">Uncharacterized protein</fullName>
    </submittedName>
</protein>
<proteinExistence type="predicted"/>
<dbReference type="EMBL" id="CDMZ01000727">
    <property type="protein sequence ID" value="CEM20268.1"/>
    <property type="molecule type" value="Genomic_DNA"/>
</dbReference>